<dbReference type="Proteomes" id="UP000696931">
    <property type="component" value="Unassembled WGS sequence"/>
</dbReference>
<evidence type="ECO:0000259" key="3">
    <source>
        <dbReference type="Pfam" id="PF13439"/>
    </source>
</evidence>
<feature type="domain" description="Glycosyl transferase family 1" evidence="2">
    <location>
        <begin position="189"/>
        <end position="339"/>
    </location>
</feature>
<organism evidence="4 5">
    <name type="scientific">Eiseniibacteriota bacterium</name>
    <dbReference type="NCBI Taxonomy" id="2212470"/>
    <lineage>
        <taxon>Bacteria</taxon>
        <taxon>Candidatus Eiseniibacteriota</taxon>
    </lineage>
</organism>
<sequence>MRVAMIGQKGIPATYGGIERHVDEIARRLVPMGIDVDVFCRLYYTPAGAEYHGVKLLRRPSIHTKHLDAITHTTWATMESIFRRYDIVHFHALGPAIFSGLPRLTGAKTAVTVHGLDWQREKWGKFARWFLRQCEGPAAHLPDRTIVVSKTLRQHFREAHHCDAAFIPNGTNLPVVRPAKKITQLGLTPGKYVLFVGRLVPEKGVHYLCEAFQRIDTDMKLALVGGLSFSQGYVDVLKKYESDRIRLLDYVFGESLDELWSNAYCVVQPSTMEGLSIALLEALSYGRCVLISDIPENMEVAEECAVSFRSKDVDDLKEKLEHLIRNPDVVHSFGDRARQHILQHYSWDKVAESTAELYRSMLA</sequence>
<evidence type="ECO:0000313" key="4">
    <source>
        <dbReference type="EMBL" id="MBI5168990.1"/>
    </source>
</evidence>
<dbReference type="AlphaFoldDB" id="A0A933SC57"/>
<dbReference type="InterPro" id="IPR028098">
    <property type="entry name" value="Glyco_trans_4-like_N"/>
</dbReference>
<proteinExistence type="predicted"/>
<dbReference type="PANTHER" id="PTHR46401:SF2">
    <property type="entry name" value="GLYCOSYLTRANSFERASE WBBK-RELATED"/>
    <property type="match status" value="1"/>
</dbReference>
<feature type="domain" description="Glycosyltransferase subfamily 4-like N-terminal" evidence="3">
    <location>
        <begin position="15"/>
        <end position="173"/>
    </location>
</feature>
<protein>
    <submittedName>
        <fullName evidence="4">Glycosyltransferase family 4 protein</fullName>
    </submittedName>
</protein>
<comment type="caution">
    <text evidence="4">The sequence shown here is derived from an EMBL/GenBank/DDBJ whole genome shotgun (WGS) entry which is preliminary data.</text>
</comment>
<dbReference type="Pfam" id="PF13439">
    <property type="entry name" value="Glyco_transf_4"/>
    <property type="match status" value="1"/>
</dbReference>
<dbReference type="Pfam" id="PF00534">
    <property type="entry name" value="Glycos_transf_1"/>
    <property type="match status" value="1"/>
</dbReference>
<dbReference type="Gene3D" id="3.40.50.2000">
    <property type="entry name" value="Glycogen Phosphorylase B"/>
    <property type="match status" value="2"/>
</dbReference>
<evidence type="ECO:0000256" key="1">
    <source>
        <dbReference type="ARBA" id="ARBA00022679"/>
    </source>
</evidence>
<name>A0A933SC57_UNCEI</name>
<dbReference type="PANTHER" id="PTHR46401">
    <property type="entry name" value="GLYCOSYLTRANSFERASE WBBK-RELATED"/>
    <property type="match status" value="1"/>
</dbReference>
<dbReference type="CDD" id="cd03801">
    <property type="entry name" value="GT4_PimA-like"/>
    <property type="match status" value="1"/>
</dbReference>
<dbReference type="InterPro" id="IPR001296">
    <property type="entry name" value="Glyco_trans_1"/>
</dbReference>
<accession>A0A933SC57</accession>
<dbReference type="GO" id="GO:0009103">
    <property type="term" value="P:lipopolysaccharide biosynthetic process"/>
    <property type="evidence" value="ECO:0007669"/>
    <property type="project" value="TreeGrafter"/>
</dbReference>
<evidence type="ECO:0000313" key="5">
    <source>
        <dbReference type="Proteomes" id="UP000696931"/>
    </source>
</evidence>
<reference evidence="4" key="1">
    <citation type="submission" date="2020-07" db="EMBL/GenBank/DDBJ databases">
        <title>Huge and variable diversity of episymbiotic CPR bacteria and DPANN archaea in groundwater ecosystems.</title>
        <authorList>
            <person name="He C.Y."/>
            <person name="Keren R."/>
            <person name="Whittaker M."/>
            <person name="Farag I.F."/>
            <person name="Doudna J."/>
            <person name="Cate J.H.D."/>
            <person name="Banfield J.F."/>
        </authorList>
    </citation>
    <scope>NUCLEOTIDE SEQUENCE</scope>
    <source>
        <strain evidence="4">NC_groundwater_1813_Pr3_B-0.1um_71_17</strain>
    </source>
</reference>
<dbReference type="EMBL" id="JACRIW010000039">
    <property type="protein sequence ID" value="MBI5168990.1"/>
    <property type="molecule type" value="Genomic_DNA"/>
</dbReference>
<dbReference type="SUPFAM" id="SSF53756">
    <property type="entry name" value="UDP-Glycosyltransferase/glycogen phosphorylase"/>
    <property type="match status" value="1"/>
</dbReference>
<dbReference type="GO" id="GO:0016757">
    <property type="term" value="F:glycosyltransferase activity"/>
    <property type="evidence" value="ECO:0007669"/>
    <property type="project" value="InterPro"/>
</dbReference>
<keyword evidence="1" id="KW-0808">Transferase</keyword>
<evidence type="ECO:0000259" key="2">
    <source>
        <dbReference type="Pfam" id="PF00534"/>
    </source>
</evidence>
<gene>
    <name evidence="4" type="ORF">HZA61_05855</name>
</gene>